<comment type="caution">
    <text evidence="1">The sequence shown here is derived from an EMBL/GenBank/DDBJ whole genome shotgun (WGS) entry which is preliminary data.</text>
</comment>
<reference evidence="1 2" key="1">
    <citation type="submission" date="2019-03" db="EMBL/GenBank/DDBJ databases">
        <title>Genomic Encyclopedia of Type Strains, Phase IV (KMG-IV): sequencing the most valuable type-strain genomes for metagenomic binning, comparative biology and taxonomic classification.</title>
        <authorList>
            <person name="Goeker M."/>
        </authorList>
    </citation>
    <scope>NUCLEOTIDE SEQUENCE [LARGE SCALE GENOMIC DNA]</scope>
    <source>
        <strain evidence="1 2">DSM 45934</strain>
    </source>
</reference>
<proteinExistence type="predicted"/>
<evidence type="ECO:0000313" key="1">
    <source>
        <dbReference type="EMBL" id="TCO65459.1"/>
    </source>
</evidence>
<dbReference type="Proteomes" id="UP000295680">
    <property type="component" value="Unassembled WGS sequence"/>
</dbReference>
<dbReference type="EMBL" id="SLWS01000001">
    <property type="protein sequence ID" value="TCO65459.1"/>
    <property type="molecule type" value="Genomic_DNA"/>
</dbReference>
<dbReference type="AlphaFoldDB" id="A0A4R2K6C9"/>
<protein>
    <submittedName>
        <fullName evidence="1">Uncharacterized protein</fullName>
    </submittedName>
</protein>
<name>A0A4R2K6C9_9PSEU</name>
<sequence>MDEILFRALVEAVDGYLGRVERIAALSSEAGIELARLVGAWRSLLGQHPPARRGRCAGCRAPGMCSVWQVAGAWFVRA</sequence>
<dbReference type="OrthoDB" id="3695671at2"/>
<dbReference type="RefSeq" id="WP_132111867.1">
    <property type="nucleotide sequence ID" value="NZ_SLWS01000001.1"/>
</dbReference>
<gene>
    <name evidence="1" type="ORF">EV192_1011251</name>
</gene>
<keyword evidence="2" id="KW-1185">Reference proteome</keyword>
<organism evidence="1 2">
    <name type="scientific">Actinocrispum wychmicini</name>
    <dbReference type="NCBI Taxonomy" id="1213861"/>
    <lineage>
        <taxon>Bacteria</taxon>
        <taxon>Bacillati</taxon>
        <taxon>Actinomycetota</taxon>
        <taxon>Actinomycetes</taxon>
        <taxon>Pseudonocardiales</taxon>
        <taxon>Pseudonocardiaceae</taxon>
        <taxon>Actinocrispum</taxon>
    </lineage>
</organism>
<evidence type="ECO:0000313" key="2">
    <source>
        <dbReference type="Proteomes" id="UP000295680"/>
    </source>
</evidence>
<accession>A0A4R2K6C9</accession>